<dbReference type="Proteomes" id="UP001165960">
    <property type="component" value="Unassembled WGS sequence"/>
</dbReference>
<evidence type="ECO:0000313" key="1">
    <source>
        <dbReference type="EMBL" id="KAJ9048699.1"/>
    </source>
</evidence>
<gene>
    <name evidence="1" type="ORF">DSO57_1032382</name>
</gene>
<organism evidence="1 2">
    <name type="scientific">Entomophthora muscae</name>
    <dbReference type="NCBI Taxonomy" id="34485"/>
    <lineage>
        <taxon>Eukaryota</taxon>
        <taxon>Fungi</taxon>
        <taxon>Fungi incertae sedis</taxon>
        <taxon>Zoopagomycota</taxon>
        <taxon>Entomophthoromycotina</taxon>
        <taxon>Entomophthoromycetes</taxon>
        <taxon>Entomophthorales</taxon>
        <taxon>Entomophthoraceae</taxon>
        <taxon>Entomophthora</taxon>
    </lineage>
</organism>
<name>A0ACC2RF72_9FUNG</name>
<keyword evidence="2" id="KW-1185">Reference proteome</keyword>
<comment type="caution">
    <text evidence="1">The sequence shown here is derived from an EMBL/GenBank/DDBJ whole genome shotgun (WGS) entry which is preliminary data.</text>
</comment>
<proteinExistence type="predicted"/>
<protein>
    <submittedName>
        <fullName evidence="1">Uncharacterized protein</fullName>
    </submittedName>
</protein>
<dbReference type="EMBL" id="QTSX02007342">
    <property type="protein sequence ID" value="KAJ9048699.1"/>
    <property type="molecule type" value="Genomic_DNA"/>
</dbReference>
<evidence type="ECO:0000313" key="2">
    <source>
        <dbReference type="Proteomes" id="UP001165960"/>
    </source>
</evidence>
<accession>A0ACC2RF72</accession>
<sequence>MADNNSSSSRASSPEPEPEAHEQVPILRRPASQQMTAPQSQRLRMSQRTPPPNLRV</sequence>
<reference evidence="1" key="1">
    <citation type="submission" date="2022-04" db="EMBL/GenBank/DDBJ databases">
        <title>Genome of the entomopathogenic fungus Entomophthora muscae.</title>
        <authorList>
            <person name="Elya C."/>
            <person name="Lovett B.R."/>
            <person name="Lee E."/>
            <person name="Macias A.M."/>
            <person name="Hajek A.E."/>
            <person name="De Bivort B.L."/>
            <person name="Kasson M.T."/>
            <person name="De Fine Licht H.H."/>
            <person name="Stajich J.E."/>
        </authorList>
    </citation>
    <scope>NUCLEOTIDE SEQUENCE</scope>
    <source>
        <strain evidence="1">Berkeley</strain>
    </source>
</reference>